<accession>A0AAV4X833</accession>
<dbReference type="AlphaFoldDB" id="A0AAV4X833"/>
<dbReference type="EMBL" id="BPLR01017281">
    <property type="protein sequence ID" value="GIY90029.1"/>
    <property type="molecule type" value="Genomic_DNA"/>
</dbReference>
<keyword evidence="2" id="KW-1185">Reference proteome</keyword>
<comment type="caution">
    <text evidence="1">The sequence shown here is derived from an EMBL/GenBank/DDBJ whole genome shotgun (WGS) entry which is preliminary data.</text>
</comment>
<sequence length="101" mass="11274">MLHPKVFLMVKAVTVTYYVLQESSKMLLFNDHMLTVLSSSSFKLMSTVFPACEAVAQLLLAHDVLRACAIMENNVTVNGRLACLQLPQEDKFKSPHCSNKS</sequence>
<gene>
    <name evidence="1" type="ORF">CEXT_806031</name>
</gene>
<evidence type="ECO:0000313" key="1">
    <source>
        <dbReference type="EMBL" id="GIY90029.1"/>
    </source>
</evidence>
<proteinExistence type="predicted"/>
<evidence type="ECO:0000313" key="2">
    <source>
        <dbReference type="Proteomes" id="UP001054945"/>
    </source>
</evidence>
<dbReference type="Proteomes" id="UP001054945">
    <property type="component" value="Unassembled WGS sequence"/>
</dbReference>
<reference evidence="1 2" key="1">
    <citation type="submission" date="2021-06" db="EMBL/GenBank/DDBJ databases">
        <title>Caerostris extrusa draft genome.</title>
        <authorList>
            <person name="Kono N."/>
            <person name="Arakawa K."/>
        </authorList>
    </citation>
    <scope>NUCLEOTIDE SEQUENCE [LARGE SCALE GENOMIC DNA]</scope>
</reference>
<protein>
    <submittedName>
        <fullName evidence="1">Uncharacterized protein</fullName>
    </submittedName>
</protein>
<name>A0AAV4X833_CAEEX</name>
<organism evidence="1 2">
    <name type="scientific">Caerostris extrusa</name>
    <name type="common">Bark spider</name>
    <name type="synonym">Caerostris bankana</name>
    <dbReference type="NCBI Taxonomy" id="172846"/>
    <lineage>
        <taxon>Eukaryota</taxon>
        <taxon>Metazoa</taxon>
        <taxon>Ecdysozoa</taxon>
        <taxon>Arthropoda</taxon>
        <taxon>Chelicerata</taxon>
        <taxon>Arachnida</taxon>
        <taxon>Araneae</taxon>
        <taxon>Araneomorphae</taxon>
        <taxon>Entelegynae</taxon>
        <taxon>Araneoidea</taxon>
        <taxon>Araneidae</taxon>
        <taxon>Caerostris</taxon>
    </lineage>
</organism>